<accession>A0A1M5CGS3</accession>
<dbReference type="PANTHER" id="PTHR42917:SF2">
    <property type="entry name" value="2,4-DIENOYL-COA REDUCTASE [(2E)-ENOYL-COA-PRODUCING]"/>
    <property type="match status" value="1"/>
</dbReference>
<evidence type="ECO:0000256" key="3">
    <source>
        <dbReference type="ARBA" id="ARBA00022643"/>
    </source>
</evidence>
<dbReference type="Gene3D" id="3.50.50.60">
    <property type="entry name" value="FAD/NAD(P)-binding domain"/>
    <property type="match status" value="1"/>
</dbReference>
<dbReference type="Gene3D" id="3.40.50.720">
    <property type="entry name" value="NAD(P)-binding Rossmann-like Domain"/>
    <property type="match status" value="1"/>
</dbReference>
<gene>
    <name evidence="6" type="ORF">SAMN02746089_02119</name>
</gene>
<feature type="domain" description="FAD/NAD(P)-binding" evidence="5">
    <location>
        <begin position="12"/>
        <end position="218"/>
    </location>
</feature>
<name>A0A1M5CGS3_9THEO</name>
<dbReference type="InterPro" id="IPR036188">
    <property type="entry name" value="FAD/NAD-bd_sf"/>
</dbReference>
<dbReference type="Proteomes" id="UP000184088">
    <property type="component" value="Unassembled WGS sequence"/>
</dbReference>
<dbReference type="SUPFAM" id="SSF51905">
    <property type="entry name" value="FAD/NAD(P)-binding domain"/>
    <property type="match status" value="1"/>
</dbReference>
<evidence type="ECO:0000256" key="1">
    <source>
        <dbReference type="ARBA" id="ARBA00001917"/>
    </source>
</evidence>
<dbReference type="EMBL" id="FQVH01000028">
    <property type="protein sequence ID" value="SHF53955.1"/>
    <property type="molecule type" value="Genomic_DNA"/>
</dbReference>
<protein>
    <submittedName>
        <fullName evidence="6">Pyridine nucleotide-disulphide oxidoreductase</fullName>
    </submittedName>
</protein>
<proteinExistence type="predicted"/>
<evidence type="ECO:0000256" key="4">
    <source>
        <dbReference type="ARBA" id="ARBA00023002"/>
    </source>
</evidence>
<keyword evidence="4" id="KW-0560">Oxidoreductase</keyword>
<dbReference type="AlphaFoldDB" id="A0A1M5CGS3"/>
<sequence>MVGLQVCHPQYIYLSKKGHKVDLFEKSDSLGGQLKVAKVPPHKSEIGRVIEYLKNDLRKYHVNVHLNRNISVQDLKNMPYDKIVIATGSVPADLAIKSDIKPYQAIEILTGKIPAGKKIAIIGGGLTGLETAAYLAMQGKDVTVFEVKDEVGEGIFSMVRKLLLKNLNKLNVNIVTKAIIKEISNGKLICSIKDGANKVFNVDDVVLATGVVPDKTFTELQGDDRYCFVGDCKEIATAVEAIRDGAEISLKI</sequence>
<reference evidence="6 7" key="1">
    <citation type="submission" date="2016-11" db="EMBL/GenBank/DDBJ databases">
        <authorList>
            <person name="Jaros S."/>
            <person name="Januszkiewicz K."/>
            <person name="Wedrychowicz H."/>
        </authorList>
    </citation>
    <scope>NUCLEOTIDE SEQUENCE [LARGE SCALE GENOMIC DNA]</scope>
    <source>
        <strain evidence="6 7">DSM 17918</strain>
    </source>
</reference>
<dbReference type="GO" id="GO:0016491">
    <property type="term" value="F:oxidoreductase activity"/>
    <property type="evidence" value="ECO:0007669"/>
    <property type="project" value="UniProtKB-KW"/>
</dbReference>
<dbReference type="STRING" id="1121256.SAMN02746089_02119"/>
<evidence type="ECO:0000313" key="6">
    <source>
        <dbReference type="EMBL" id="SHF53955.1"/>
    </source>
</evidence>
<evidence type="ECO:0000313" key="7">
    <source>
        <dbReference type="Proteomes" id="UP000184088"/>
    </source>
</evidence>
<dbReference type="InterPro" id="IPR023753">
    <property type="entry name" value="FAD/NAD-binding_dom"/>
</dbReference>
<keyword evidence="2" id="KW-0285">Flavoprotein</keyword>
<dbReference type="InterPro" id="IPR051793">
    <property type="entry name" value="NADH:flavin_oxidoreductase"/>
</dbReference>
<keyword evidence="3" id="KW-0288">FMN</keyword>
<dbReference type="PRINTS" id="PR00368">
    <property type="entry name" value="FADPNR"/>
</dbReference>
<evidence type="ECO:0000256" key="2">
    <source>
        <dbReference type="ARBA" id="ARBA00022630"/>
    </source>
</evidence>
<dbReference type="PRINTS" id="PR00411">
    <property type="entry name" value="PNDRDTASEI"/>
</dbReference>
<dbReference type="Pfam" id="PF07992">
    <property type="entry name" value="Pyr_redox_2"/>
    <property type="match status" value="1"/>
</dbReference>
<organism evidence="6 7">
    <name type="scientific">Caldanaerobius fijiensis DSM 17918</name>
    <dbReference type="NCBI Taxonomy" id="1121256"/>
    <lineage>
        <taxon>Bacteria</taxon>
        <taxon>Bacillati</taxon>
        <taxon>Bacillota</taxon>
        <taxon>Clostridia</taxon>
        <taxon>Thermoanaerobacterales</taxon>
        <taxon>Thermoanaerobacteraceae</taxon>
        <taxon>Caldanaerobius</taxon>
    </lineage>
</organism>
<dbReference type="PANTHER" id="PTHR42917">
    <property type="entry name" value="2,4-DIENOYL-COA REDUCTASE"/>
    <property type="match status" value="1"/>
</dbReference>
<comment type="cofactor">
    <cofactor evidence="1">
        <name>FMN</name>
        <dbReference type="ChEBI" id="CHEBI:58210"/>
    </cofactor>
</comment>
<evidence type="ECO:0000259" key="5">
    <source>
        <dbReference type="Pfam" id="PF07992"/>
    </source>
</evidence>
<keyword evidence="7" id="KW-1185">Reference proteome</keyword>